<dbReference type="Pfam" id="PF06733">
    <property type="entry name" value="DEAD_2"/>
    <property type="match status" value="1"/>
</dbReference>
<dbReference type="GO" id="GO:0051536">
    <property type="term" value="F:iron-sulfur cluster binding"/>
    <property type="evidence" value="ECO:0007669"/>
    <property type="project" value="UniProtKB-KW"/>
</dbReference>
<dbReference type="Pfam" id="PF13307">
    <property type="entry name" value="Helicase_C_2"/>
    <property type="match status" value="1"/>
</dbReference>
<keyword evidence="9" id="KW-0411">Iron-sulfur</keyword>
<dbReference type="PROSITE" id="PS51193">
    <property type="entry name" value="HELICASE_ATP_BIND_2"/>
    <property type="match status" value="1"/>
</dbReference>
<dbReference type="GO" id="GO:0005524">
    <property type="term" value="F:ATP binding"/>
    <property type="evidence" value="ECO:0007669"/>
    <property type="project" value="UniProtKB-KW"/>
</dbReference>
<organism evidence="12">
    <name type="scientific">Schistocephalus solidus</name>
    <name type="common">Tapeworm</name>
    <dbReference type="NCBI Taxonomy" id="70667"/>
    <lineage>
        <taxon>Eukaryota</taxon>
        <taxon>Metazoa</taxon>
        <taxon>Spiralia</taxon>
        <taxon>Lophotrochozoa</taxon>
        <taxon>Platyhelminthes</taxon>
        <taxon>Cestoda</taxon>
        <taxon>Eucestoda</taxon>
        <taxon>Diphyllobothriidea</taxon>
        <taxon>Diphyllobothriidae</taxon>
        <taxon>Schistocephalus</taxon>
    </lineage>
</organism>
<feature type="domain" description="Helicase ATP-binding" evidence="11">
    <location>
        <begin position="90"/>
        <end position="516"/>
    </location>
</feature>
<evidence type="ECO:0000256" key="4">
    <source>
        <dbReference type="ARBA" id="ARBA00022741"/>
    </source>
</evidence>
<dbReference type="AlphaFoldDB" id="A0A0X3Q3M6"/>
<dbReference type="PANTHER" id="PTHR11472">
    <property type="entry name" value="DNA REPAIR DEAD HELICASE RAD3/XP-D SUBFAMILY MEMBER"/>
    <property type="match status" value="1"/>
</dbReference>
<dbReference type="InterPro" id="IPR006554">
    <property type="entry name" value="Helicase-like_DEXD_c2"/>
</dbReference>
<comment type="similarity">
    <text evidence="2">Belongs to the DEAD box helicase family. DEAH subfamily. DDX11/CHL1 sub-subfamily.</text>
</comment>
<dbReference type="InterPro" id="IPR014013">
    <property type="entry name" value="Helic_SF1/SF2_ATP-bd_DinG/Rad3"/>
</dbReference>
<dbReference type="InterPro" id="IPR006555">
    <property type="entry name" value="ATP-dep_Helicase_C"/>
</dbReference>
<evidence type="ECO:0000256" key="1">
    <source>
        <dbReference type="ARBA" id="ARBA00001966"/>
    </source>
</evidence>
<dbReference type="SMART" id="SM00491">
    <property type="entry name" value="HELICc2"/>
    <property type="match status" value="1"/>
</dbReference>
<dbReference type="GO" id="GO:0005634">
    <property type="term" value="C:nucleus"/>
    <property type="evidence" value="ECO:0007669"/>
    <property type="project" value="TreeGrafter"/>
</dbReference>
<dbReference type="GO" id="GO:0034085">
    <property type="term" value="P:establishment of sister chromatid cohesion"/>
    <property type="evidence" value="ECO:0007669"/>
    <property type="project" value="TreeGrafter"/>
</dbReference>
<dbReference type="GO" id="GO:0006139">
    <property type="term" value="P:nucleobase-containing compound metabolic process"/>
    <property type="evidence" value="ECO:0007669"/>
    <property type="project" value="InterPro"/>
</dbReference>
<dbReference type="SUPFAM" id="SSF52540">
    <property type="entry name" value="P-loop containing nucleoside triphosphate hydrolases"/>
    <property type="match status" value="1"/>
</dbReference>
<protein>
    <recommendedName>
        <fullName evidence="11">Helicase ATP-binding domain-containing protein</fullName>
    </recommendedName>
</protein>
<evidence type="ECO:0000256" key="10">
    <source>
        <dbReference type="ARBA" id="ARBA00023235"/>
    </source>
</evidence>
<proteinExistence type="inferred from homology"/>
<evidence type="ECO:0000256" key="2">
    <source>
        <dbReference type="ARBA" id="ARBA00008435"/>
    </source>
</evidence>
<evidence type="ECO:0000256" key="7">
    <source>
        <dbReference type="ARBA" id="ARBA00022840"/>
    </source>
</evidence>
<evidence type="ECO:0000256" key="5">
    <source>
        <dbReference type="ARBA" id="ARBA00022801"/>
    </source>
</evidence>
<reference evidence="12" key="1">
    <citation type="submission" date="2016-01" db="EMBL/GenBank/DDBJ databases">
        <title>Reference transcriptome for the parasite Schistocephalus solidus: insights into the molecular evolution of parasitism.</title>
        <authorList>
            <person name="Hebert F.O."/>
            <person name="Grambauer S."/>
            <person name="Barber I."/>
            <person name="Landry C.R."/>
            <person name="Aubin-Horth N."/>
        </authorList>
    </citation>
    <scope>NUCLEOTIDE SEQUENCE</scope>
</reference>
<evidence type="ECO:0000256" key="9">
    <source>
        <dbReference type="ARBA" id="ARBA00023014"/>
    </source>
</evidence>
<dbReference type="InterPro" id="IPR045028">
    <property type="entry name" value="DinG/Rad3-like"/>
</dbReference>
<dbReference type="Gene3D" id="3.40.50.300">
    <property type="entry name" value="P-loop containing nucleotide triphosphate hydrolases"/>
    <property type="match status" value="3"/>
</dbReference>
<dbReference type="GO" id="GO:0046872">
    <property type="term" value="F:metal ion binding"/>
    <property type="evidence" value="ECO:0007669"/>
    <property type="project" value="UniProtKB-KW"/>
</dbReference>
<sequence length="1043" mass="113925">SCFLLLWVKRSLPHSLYGVGSEIWKIISPSTLLVSDSVCLLDGIMEEFENDTFGDELLLASLDSTVAPTQTPPANSTATHLPEYKPPTRSIFPSFPYSTPYPQQISLMQTVYSCLASAKCAVIESPTGTGKSLSLLASCLHWLLDHNEATGAHLALLRDDLKATVNCTHSGPDWVQAYAQRRERRLALNSAIEPLESQQSALCKVNKLIEEYSSSSSISMAKSGRTFSQLAREYASLFPDSLPSDGGRRAREAKPLSVREKTDEDEDKFLVASSLLEVGFPKDEEEEKEKEGSTDTRVLQIIYCSRTHSQLGQVLAELKKMPSLAERISVVTLASRQLLCVNQPVFSLKNAALVRDACLDLVGGPKQKNCVFRAKARVNALSELLIGARVSAHEAAAALRSAGREEKCDIEEAVVAAGCPYYANRAALPLAQLVLAPYQTVLVPGLRQASGLGTDGNLRDTVLIFDEAHNLLDAVAASFSASVSHADLASSGRLLGAYMDRYRSRLSAIALLRLRQLKQVAAAASASISGEFQGLAGQRRHRLDAQQRIRASVDAKETVYTTSEWLLVTGIDHINLDQLVEYLRQGHCLQKIIGFGKWFGSVRSRPRTKPTSATVGLSLSTCLEKLTGGPRRVVKEEDENVPSLTKKRKVVSAQAVEVSQNSDLESCGPGLIALLSFLEALAQSESDGRVIVSPVQVTGRTLQSDSDCVPHDGGLRFIILNPGRYLQDIVRDARSVLLVGGTMKPFEEFMEQVFRPAGKDDADVVLFSCDHVIDAERQLVIYSLSQSPKGLSWDFTFKNRMNPSLMSACGEFICELCEVTPGGLAVFFPSFDYLGTIWTHWKTTGLLQRLQNIKKLFREPRQSTALSQIMQAYAAAAMSRSGACIVAVIGGKLSEGINFNDDLARAVVLVGLPYPNVASVALREKINFLNRNFSSPPVTTLGSQEMGVNASRSEESARLTPGQLLCETVCMRSVNQAIGRSVRHAKDYAAIFLLDRRFSRKQVLNGLPSWAQPALVQPPPANLAALLNQLKEFFLRNKSDASC</sequence>
<keyword evidence="4" id="KW-0547">Nucleotide-binding</keyword>
<dbReference type="InterPro" id="IPR027417">
    <property type="entry name" value="P-loop_NTPase"/>
</dbReference>
<keyword evidence="5" id="KW-0378">Hydrolase</keyword>
<dbReference type="EMBL" id="GEEE01004392">
    <property type="protein sequence ID" value="JAP58833.1"/>
    <property type="molecule type" value="Transcribed_RNA"/>
</dbReference>
<name>A0A0X3Q3M6_SCHSO</name>
<evidence type="ECO:0000256" key="8">
    <source>
        <dbReference type="ARBA" id="ARBA00023004"/>
    </source>
</evidence>
<evidence type="ECO:0000313" key="12">
    <source>
        <dbReference type="EMBL" id="JAP58833.1"/>
    </source>
</evidence>
<keyword evidence="10" id="KW-0413">Isomerase</keyword>
<dbReference type="PANTHER" id="PTHR11472:SF41">
    <property type="entry name" value="ATP-DEPENDENT DNA HELICASE DDX11-RELATED"/>
    <property type="match status" value="1"/>
</dbReference>
<keyword evidence="7" id="KW-0067">ATP-binding</keyword>
<dbReference type="InterPro" id="IPR010614">
    <property type="entry name" value="RAD3-like_helicase_DEAD"/>
</dbReference>
<dbReference type="GO" id="GO:0016818">
    <property type="term" value="F:hydrolase activity, acting on acid anhydrides, in phosphorus-containing anhydrides"/>
    <property type="evidence" value="ECO:0007669"/>
    <property type="project" value="InterPro"/>
</dbReference>
<evidence type="ECO:0000256" key="3">
    <source>
        <dbReference type="ARBA" id="ARBA00022723"/>
    </source>
</evidence>
<evidence type="ECO:0000259" key="11">
    <source>
        <dbReference type="PROSITE" id="PS51193"/>
    </source>
</evidence>
<feature type="non-terminal residue" evidence="12">
    <location>
        <position position="1"/>
    </location>
</feature>
<keyword evidence="6" id="KW-0347">Helicase</keyword>
<evidence type="ECO:0000256" key="6">
    <source>
        <dbReference type="ARBA" id="ARBA00022806"/>
    </source>
</evidence>
<gene>
    <name evidence="12" type="ORF">TR143596</name>
</gene>
<accession>A0A0X3Q3M6</accession>
<dbReference type="GO" id="GO:0003677">
    <property type="term" value="F:DNA binding"/>
    <property type="evidence" value="ECO:0007669"/>
    <property type="project" value="InterPro"/>
</dbReference>
<dbReference type="GO" id="GO:0003678">
    <property type="term" value="F:DNA helicase activity"/>
    <property type="evidence" value="ECO:0007669"/>
    <property type="project" value="InterPro"/>
</dbReference>
<dbReference type="SMART" id="SM00488">
    <property type="entry name" value="DEXDc2"/>
    <property type="match status" value="1"/>
</dbReference>
<comment type="cofactor">
    <cofactor evidence="1">
        <name>[4Fe-4S] cluster</name>
        <dbReference type="ChEBI" id="CHEBI:49883"/>
    </cofactor>
</comment>
<keyword evidence="8" id="KW-0408">Iron</keyword>
<keyword evidence="3" id="KW-0479">Metal-binding</keyword>